<evidence type="ECO:0000256" key="2">
    <source>
        <dbReference type="ARBA" id="ARBA00006728"/>
    </source>
</evidence>
<evidence type="ECO:0000256" key="8">
    <source>
        <dbReference type="RuleBase" id="RU004549"/>
    </source>
</evidence>
<keyword evidence="3 8" id="KW-0678">Repressor</keyword>
<dbReference type="InterPro" id="IPR003311">
    <property type="entry name" value="AUX_IAA"/>
</dbReference>
<dbReference type="InterPro" id="IPR053793">
    <property type="entry name" value="PB1-like"/>
</dbReference>
<keyword evidence="12" id="KW-1185">Reference proteome</keyword>
<dbReference type="PANTHER" id="PTHR31734">
    <property type="entry name" value="AUXIN-RESPONSIVE PROTEIN IAA17"/>
    <property type="match status" value="1"/>
</dbReference>
<evidence type="ECO:0000256" key="6">
    <source>
        <dbReference type="ARBA" id="ARBA00023242"/>
    </source>
</evidence>
<evidence type="ECO:0000256" key="9">
    <source>
        <dbReference type="SAM" id="MobiDB-lite"/>
    </source>
</evidence>
<gene>
    <name evidence="11" type="ORF">DH2020_001202</name>
</gene>
<sequence length="312" mass="33303">MQNTLLHGGDSGGGVISGGSMSTLSREENEMVMMSSEESSNDSDLELGLGLSLGGGKAKFKPPSPPAATAAGGGSWDQYARILTAKDFRSGVSTKTSSSSSSSSSSVTKANINGSCGTKRTAESPSSPPGRSSISSQVVGWPPVRSYRMNSLANNAKSPVTEDFFSTVDKCKSKNIVVDKNNITKEKGVRKTSLFVKVNMDGIPIGRKVDLNAHSCYETLARALDDMFRPSAAVGPRRSNVDEQVVIAGTRQSLRLLDSSSDFVLTYEDKEGDWMLVGDVPWEMFLNSVRRLESLGQPRPMDLDPMKGAESS</sequence>
<dbReference type="Proteomes" id="UP001318860">
    <property type="component" value="Unassembled WGS sequence"/>
</dbReference>
<evidence type="ECO:0000256" key="3">
    <source>
        <dbReference type="ARBA" id="ARBA00022491"/>
    </source>
</evidence>
<evidence type="ECO:0000256" key="1">
    <source>
        <dbReference type="ARBA" id="ARBA00004123"/>
    </source>
</evidence>
<feature type="region of interest" description="Disordered" evidence="9">
    <location>
        <begin position="90"/>
        <end position="138"/>
    </location>
</feature>
<keyword evidence="4 8" id="KW-0805">Transcription regulation</keyword>
<feature type="region of interest" description="Disordered" evidence="9">
    <location>
        <begin position="1"/>
        <end position="75"/>
    </location>
</feature>
<dbReference type="InterPro" id="IPR033389">
    <property type="entry name" value="AUX/IAA_dom"/>
</dbReference>
<dbReference type="PANTHER" id="PTHR31734:SF261">
    <property type="entry name" value="AUXIN-RESPONSIVE PROTEIN IAA13"/>
    <property type="match status" value="1"/>
</dbReference>
<keyword evidence="5 8" id="KW-0804">Transcription</keyword>
<evidence type="ECO:0000256" key="5">
    <source>
        <dbReference type="ARBA" id="ARBA00023163"/>
    </source>
</evidence>
<dbReference type="Gene3D" id="3.10.20.90">
    <property type="entry name" value="Phosphatidylinositol 3-kinase Catalytic Subunit, Chain A, domain 1"/>
    <property type="match status" value="1"/>
</dbReference>
<dbReference type="EMBL" id="JABTTQ020000001">
    <property type="protein sequence ID" value="KAK6164338.1"/>
    <property type="molecule type" value="Genomic_DNA"/>
</dbReference>
<keyword evidence="7 8" id="KW-0927">Auxin signaling pathway</keyword>
<accession>A0ABR0XZ35</accession>
<comment type="subcellular location">
    <subcellularLocation>
        <location evidence="1 8">Nucleus</location>
    </subcellularLocation>
</comment>
<evidence type="ECO:0000256" key="4">
    <source>
        <dbReference type="ARBA" id="ARBA00023015"/>
    </source>
</evidence>
<dbReference type="PROSITE" id="PS51745">
    <property type="entry name" value="PB1"/>
    <property type="match status" value="1"/>
</dbReference>
<evidence type="ECO:0000259" key="10">
    <source>
        <dbReference type="PROSITE" id="PS51745"/>
    </source>
</evidence>
<comment type="similarity">
    <text evidence="2 8">Belongs to the Aux/IAA family.</text>
</comment>
<feature type="compositionally biased region" description="Low complexity" evidence="9">
    <location>
        <begin position="92"/>
        <end position="109"/>
    </location>
</feature>
<proteinExistence type="inferred from homology"/>
<reference evidence="11 12" key="1">
    <citation type="journal article" date="2021" name="Comput. Struct. Biotechnol. J.">
        <title>De novo genome assembly of the potent medicinal plant Rehmannia glutinosa using nanopore technology.</title>
        <authorList>
            <person name="Ma L."/>
            <person name="Dong C."/>
            <person name="Song C."/>
            <person name="Wang X."/>
            <person name="Zheng X."/>
            <person name="Niu Y."/>
            <person name="Chen S."/>
            <person name="Feng W."/>
        </authorList>
    </citation>
    <scope>NUCLEOTIDE SEQUENCE [LARGE SCALE GENOMIC DNA]</scope>
    <source>
        <strain evidence="11">DH-2019</strain>
    </source>
</reference>
<comment type="function">
    <text evidence="8">Aux/IAA proteins are short-lived transcriptional factors that function as repressors of early auxin response genes at low auxin concentrations.</text>
</comment>
<keyword evidence="6 8" id="KW-0539">Nucleus</keyword>
<comment type="caution">
    <text evidence="11">The sequence shown here is derived from an EMBL/GenBank/DDBJ whole genome shotgun (WGS) entry which is preliminary data.</text>
</comment>
<evidence type="ECO:0000313" key="11">
    <source>
        <dbReference type="EMBL" id="KAK6164338.1"/>
    </source>
</evidence>
<dbReference type="SUPFAM" id="SSF54277">
    <property type="entry name" value="CAD &amp; PB1 domains"/>
    <property type="match status" value="1"/>
</dbReference>
<organism evidence="11 12">
    <name type="scientific">Rehmannia glutinosa</name>
    <name type="common">Chinese foxglove</name>
    <dbReference type="NCBI Taxonomy" id="99300"/>
    <lineage>
        <taxon>Eukaryota</taxon>
        <taxon>Viridiplantae</taxon>
        <taxon>Streptophyta</taxon>
        <taxon>Embryophyta</taxon>
        <taxon>Tracheophyta</taxon>
        <taxon>Spermatophyta</taxon>
        <taxon>Magnoliopsida</taxon>
        <taxon>eudicotyledons</taxon>
        <taxon>Gunneridae</taxon>
        <taxon>Pentapetalae</taxon>
        <taxon>asterids</taxon>
        <taxon>lamiids</taxon>
        <taxon>Lamiales</taxon>
        <taxon>Orobanchaceae</taxon>
        <taxon>Rehmannieae</taxon>
        <taxon>Rehmannia</taxon>
    </lineage>
</organism>
<evidence type="ECO:0000256" key="7">
    <source>
        <dbReference type="ARBA" id="ARBA00023294"/>
    </source>
</evidence>
<name>A0ABR0XZ35_REHGL</name>
<dbReference type="Pfam" id="PF02309">
    <property type="entry name" value="AUX_IAA"/>
    <property type="match status" value="1"/>
</dbReference>
<comment type="subunit">
    <text evidence="8">Homodimers and heterodimers.</text>
</comment>
<evidence type="ECO:0000313" key="12">
    <source>
        <dbReference type="Proteomes" id="UP001318860"/>
    </source>
</evidence>
<feature type="domain" description="PB1" evidence="10">
    <location>
        <begin position="193"/>
        <end position="299"/>
    </location>
</feature>
<protein>
    <recommendedName>
        <fullName evidence="8">Auxin-responsive protein</fullName>
    </recommendedName>
</protein>